<dbReference type="Proteomes" id="UP000318711">
    <property type="component" value="Unassembled WGS sequence"/>
</dbReference>
<sequence>MAIIDRVKAAMAIPQNPERNIYAVGYKVDGGYLRLLYDGFRQEAVIFWERDRFSLEFKINPRCGMRISTRREGKDGKVFIGETRQALEKELDECSRLLNEKLTKNSKPVIIPSAIGYLLQGGFTAGGGISTSNGYTLITSLGAPGVIPYLTDDDKKKKGDAKR</sequence>
<dbReference type="EMBL" id="VMGL01000027">
    <property type="protein sequence ID" value="TSC96787.1"/>
    <property type="molecule type" value="Genomic_DNA"/>
</dbReference>
<evidence type="ECO:0000313" key="1">
    <source>
        <dbReference type="EMBL" id="TSC96787.1"/>
    </source>
</evidence>
<protein>
    <submittedName>
        <fullName evidence="1">Uncharacterized protein</fullName>
    </submittedName>
</protein>
<accession>A0A554LV93</accession>
<dbReference type="AlphaFoldDB" id="A0A554LV93"/>
<reference evidence="1 2" key="1">
    <citation type="submission" date="2017-07" db="EMBL/GenBank/DDBJ databases">
        <title>Mechanisms for carbon and nitrogen cycling indicate functional differentiation within the Candidate Phyla Radiation.</title>
        <authorList>
            <person name="Danczak R.E."/>
            <person name="Johnston M.D."/>
            <person name="Kenah C."/>
            <person name="Slattery M."/>
            <person name="Wrighton K.C."/>
            <person name="Wilkins M.J."/>
        </authorList>
    </citation>
    <scope>NUCLEOTIDE SEQUENCE [LARGE SCALE GENOMIC DNA]</scope>
    <source>
        <strain evidence="1">Licking1014_2</strain>
    </source>
</reference>
<evidence type="ECO:0000313" key="2">
    <source>
        <dbReference type="Proteomes" id="UP000318711"/>
    </source>
</evidence>
<comment type="caution">
    <text evidence="1">The sequence shown here is derived from an EMBL/GenBank/DDBJ whole genome shotgun (WGS) entry which is preliminary data.</text>
</comment>
<gene>
    <name evidence="1" type="ORF">CEN88_265</name>
</gene>
<organism evidence="1 2">
    <name type="scientific">Candidatus Berkelbacteria bacterium Licking1014_2</name>
    <dbReference type="NCBI Taxonomy" id="2017146"/>
    <lineage>
        <taxon>Bacteria</taxon>
        <taxon>Candidatus Berkelbacteria</taxon>
    </lineage>
</organism>
<proteinExistence type="predicted"/>
<name>A0A554LV93_9BACT</name>